<evidence type="ECO:0000313" key="4">
    <source>
        <dbReference type="Proteomes" id="UP000638848"/>
    </source>
</evidence>
<accession>A0A917H6B3</accession>
<dbReference type="Pfam" id="PF07331">
    <property type="entry name" value="TctB"/>
    <property type="match status" value="1"/>
</dbReference>
<evidence type="ECO:0000313" key="3">
    <source>
        <dbReference type="EMBL" id="GGG68562.1"/>
    </source>
</evidence>
<feature type="transmembrane region" description="Helical" evidence="1">
    <location>
        <begin position="144"/>
        <end position="165"/>
    </location>
</feature>
<organism evidence="3 4">
    <name type="scientific">Kocuria dechangensis</name>
    <dbReference type="NCBI Taxonomy" id="1176249"/>
    <lineage>
        <taxon>Bacteria</taxon>
        <taxon>Bacillati</taxon>
        <taxon>Actinomycetota</taxon>
        <taxon>Actinomycetes</taxon>
        <taxon>Micrococcales</taxon>
        <taxon>Micrococcaceae</taxon>
        <taxon>Kocuria</taxon>
    </lineage>
</organism>
<evidence type="ECO:0000256" key="1">
    <source>
        <dbReference type="SAM" id="Phobius"/>
    </source>
</evidence>
<keyword evidence="4" id="KW-1185">Reference proteome</keyword>
<reference evidence="3" key="1">
    <citation type="journal article" date="2014" name="Int. J. Syst. Evol. Microbiol.">
        <title>Complete genome sequence of Corynebacterium casei LMG S-19264T (=DSM 44701T), isolated from a smear-ripened cheese.</title>
        <authorList>
            <consortium name="US DOE Joint Genome Institute (JGI-PGF)"/>
            <person name="Walter F."/>
            <person name="Albersmeier A."/>
            <person name="Kalinowski J."/>
            <person name="Ruckert C."/>
        </authorList>
    </citation>
    <scope>NUCLEOTIDE SEQUENCE</scope>
    <source>
        <strain evidence="3">CGMCC 1.12187</strain>
    </source>
</reference>
<proteinExistence type="predicted"/>
<feature type="transmembrane region" description="Helical" evidence="1">
    <location>
        <begin position="65"/>
        <end position="86"/>
    </location>
</feature>
<sequence length="171" mass="18178">MSSPTTTREVDVRDQTVEFEVEEQAERAGITTARLSALVPLVLGVFGVFVSFGLGVGSLSAPGAGLWPLVISLFMITASATALLKAKQDDDVEAFDRGILTVGLSVASLLAYASLLPLIGFEIPTLLLLFFWIKVLGKEGWRSAVTVSVVATAAVYALFILLLSVPLPHLF</sequence>
<feature type="transmembrane region" description="Helical" evidence="1">
    <location>
        <begin position="98"/>
        <end position="115"/>
    </location>
</feature>
<dbReference type="RefSeq" id="WP_188539758.1">
    <property type="nucleotide sequence ID" value="NZ_BMEQ01000031.1"/>
</dbReference>
<comment type="caution">
    <text evidence="3">The sequence shown here is derived from an EMBL/GenBank/DDBJ whole genome shotgun (WGS) entry which is preliminary data.</text>
</comment>
<keyword evidence="1" id="KW-0812">Transmembrane</keyword>
<feature type="transmembrane region" description="Helical" evidence="1">
    <location>
        <begin position="37"/>
        <end position="59"/>
    </location>
</feature>
<name>A0A917H6B3_9MICC</name>
<dbReference type="InterPro" id="IPR009936">
    <property type="entry name" value="DUF1468"/>
</dbReference>
<gene>
    <name evidence="3" type="ORF">GCM10011374_36150</name>
</gene>
<dbReference type="EMBL" id="BMEQ01000031">
    <property type="protein sequence ID" value="GGG68562.1"/>
    <property type="molecule type" value="Genomic_DNA"/>
</dbReference>
<keyword evidence="1" id="KW-0472">Membrane</keyword>
<reference evidence="3" key="2">
    <citation type="submission" date="2020-09" db="EMBL/GenBank/DDBJ databases">
        <authorList>
            <person name="Sun Q."/>
            <person name="Zhou Y."/>
        </authorList>
    </citation>
    <scope>NUCLEOTIDE SEQUENCE</scope>
    <source>
        <strain evidence="3">CGMCC 1.12187</strain>
    </source>
</reference>
<protein>
    <recommendedName>
        <fullName evidence="2">DUF1468 domain-containing protein</fullName>
    </recommendedName>
</protein>
<evidence type="ECO:0000259" key="2">
    <source>
        <dbReference type="Pfam" id="PF07331"/>
    </source>
</evidence>
<feature type="domain" description="DUF1468" evidence="2">
    <location>
        <begin position="37"/>
        <end position="168"/>
    </location>
</feature>
<keyword evidence="1" id="KW-1133">Transmembrane helix</keyword>
<dbReference type="Proteomes" id="UP000638848">
    <property type="component" value="Unassembled WGS sequence"/>
</dbReference>
<dbReference type="AlphaFoldDB" id="A0A917H6B3"/>